<evidence type="ECO:0000313" key="9">
    <source>
        <dbReference type="EMBL" id="OUP51449.1"/>
    </source>
</evidence>
<name>A0A1Y4LSZ3_9FIRM</name>
<dbReference type="EMBL" id="NFKL01000005">
    <property type="protein sequence ID" value="OUP59768.1"/>
    <property type="molecule type" value="Genomic_DNA"/>
</dbReference>
<comment type="caution">
    <text evidence="10">The sequence shown here is derived from an EMBL/GenBank/DDBJ whole genome shotgun (WGS) entry which is preliminary data.</text>
</comment>
<reference evidence="10" key="2">
    <citation type="journal article" date="2018" name="BMC Genomics">
        <title>Whole genome sequencing and function prediction of 133 gut anaerobes isolated from chicken caecum in pure cultures.</title>
        <authorList>
            <person name="Medvecky M."/>
            <person name="Cejkova D."/>
            <person name="Polansky O."/>
            <person name="Karasova D."/>
            <person name="Kubasova T."/>
            <person name="Cizek A."/>
            <person name="Rychlik I."/>
        </authorList>
    </citation>
    <scope>NUCLEOTIDE SEQUENCE</scope>
    <source>
        <strain evidence="10">An179</strain>
        <strain evidence="9">An180</strain>
    </source>
</reference>
<keyword evidence="4" id="KW-0547">Nucleotide-binding</keyword>
<dbReference type="Proteomes" id="UP000195897">
    <property type="component" value="Unassembled WGS sequence"/>
</dbReference>
<reference evidence="11 12" key="1">
    <citation type="submission" date="2017-04" db="EMBL/GenBank/DDBJ databases">
        <title>Function of individual gut microbiota members based on whole genome sequencing of pure cultures obtained from chicken caecum.</title>
        <authorList>
            <person name="Medvecky M."/>
            <person name="Cejkova D."/>
            <person name="Polansky O."/>
            <person name="Karasova D."/>
            <person name="Kubasova T."/>
            <person name="Cizek A."/>
            <person name="Rychlik I."/>
        </authorList>
    </citation>
    <scope>NUCLEOTIDE SEQUENCE [LARGE SCALE GENOMIC DNA]</scope>
    <source>
        <strain evidence="11">An179</strain>
        <strain evidence="12">An180</strain>
    </source>
</reference>
<evidence type="ECO:0000259" key="8">
    <source>
        <dbReference type="Pfam" id="PF02562"/>
    </source>
</evidence>
<feature type="domain" description="PhoH-like protein" evidence="8">
    <location>
        <begin position="109"/>
        <end position="311"/>
    </location>
</feature>
<evidence type="ECO:0000256" key="5">
    <source>
        <dbReference type="ARBA" id="ARBA00022840"/>
    </source>
</evidence>
<comment type="similarity">
    <text evidence="2">Belongs to the PhoH family.</text>
</comment>
<evidence type="ECO:0000313" key="11">
    <source>
        <dbReference type="Proteomes" id="UP000195326"/>
    </source>
</evidence>
<evidence type="ECO:0000256" key="2">
    <source>
        <dbReference type="ARBA" id="ARBA00010393"/>
    </source>
</evidence>
<dbReference type="Proteomes" id="UP000195326">
    <property type="component" value="Unassembled WGS sequence"/>
</dbReference>
<dbReference type="GO" id="GO:0005524">
    <property type="term" value="F:ATP binding"/>
    <property type="evidence" value="ECO:0007669"/>
    <property type="project" value="UniProtKB-KW"/>
</dbReference>
<dbReference type="Pfam" id="PF02562">
    <property type="entry name" value="PhoH"/>
    <property type="match status" value="1"/>
</dbReference>
<evidence type="ECO:0000313" key="10">
    <source>
        <dbReference type="EMBL" id="OUP59768.1"/>
    </source>
</evidence>
<evidence type="ECO:0000256" key="1">
    <source>
        <dbReference type="ARBA" id="ARBA00004496"/>
    </source>
</evidence>
<protein>
    <recommendedName>
        <fullName evidence="6">PhoH-like protein</fullName>
    </recommendedName>
</protein>
<organism evidence="10 11">
    <name type="scientific">Butyricicoccus pullicaecorum</name>
    <dbReference type="NCBI Taxonomy" id="501571"/>
    <lineage>
        <taxon>Bacteria</taxon>
        <taxon>Bacillati</taxon>
        <taxon>Bacillota</taxon>
        <taxon>Clostridia</taxon>
        <taxon>Eubacteriales</taxon>
        <taxon>Butyricicoccaceae</taxon>
        <taxon>Butyricicoccus</taxon>
    </lineage>
</organism>
<gene>
    <name evidence="10" type="ORF">B5F15_04245</name>
    <name evidence="9" type="ORF">B5F17_13030</name>
</gene>
<dbReference type="AlphaFoldDB" id="A0A1Y4LSZ3"/>
<keyword evidence="3" id="KW-0963">Cytoplasm</keyword>
<dbReference type="InterPro" id="IPR003714">
    <property type="entry name" value="PhoH"/>
</dbReference>
<dbReference type="EMBL" id="NFKK01000022">
    <property type="protein sequence ID" value="OUP51449.1"/>
    <property type="molecule type" value="Genomic_DNA"/>
</dbReference>
<dbReference type="InterPro" id="IPR051451">
    <property type="entry name" value="PhoH2-like"/>
</dbReference>
<evidence type="ECO:0000256" key="7">
    <source>
        <dbReference type="SAM" id="MobiDB-lite"/>
    </source>
</evidence>
<dbReference type="SUPFAM" id="SSF52540">
    <property type="entry name" value="P-loop containing nucleoside triphosphate hydrolases"/>
    <property type="match status" value="1"/>
</dbReference>
<feature type="region of interest" description="Disordered" evidence="7">
    <location>
        <begin position="319"/>
        <end position="353"/>
    </location>
</feature>
<evidence type="ECO:0000256" key="4">
    <source>
        <dbReference type="ARBA" id="ARBA00022741"/>
    </source>
</evidence>
<dbReference type="GO" id="GO:0005829">
    <property type="term" value="C:cytosol"/>
    <property type="evidence" value="ECO:0007669"/>
    <property type="project" value="TreeGrafter"/>
</dbReference>
<evidence type="ECO:0000256" key="3">
    <source>
        <dbReference type="ARBA" id="ARBA00022490"/>
    </source>
</evidence>
<proteinExistence type="inferred from homology"/>
<comment type="subcellular location">
    <subcellularLocation>
        <location evidence="1">Cytoplasm</location>
    </subcellularLocation>
</comment>
<dbReference type="InterPro" id="IPR027417">
    <property type="entry name" value="P-loop_NTPase"/>
</dbReference>
<dbReference type="PANTHER" id="PTHR30473:SF1">
    <property type="entry name" value="PHOH-LIKE PROTEIN"/>
    <property type="match status" value="1"/>
</dbReference>
<keyword evidence="5" id="KW-0067">ATP-binding</keyword>
<accession>A0A1Y4LSZ3</accession>
<dbReference type="RefSeq" id="WP_016148683.1">
    <property type="nucleotide sequence ID" value="NZ_CABKSA010000002.1"/>
</dbReference>
<evidence type="ECO:0000256" key="6">
    <source>
        <dbReference type="ARBA" id="ARBA00039970"/>
    </source>
</evidence>
<dbReference type="PANTHER" id="PTHR30473">
    <property type="entry name" value="PROTEIN PHOH"/>
    <property type="match status" value="1"/>
</dbReference>
<dbReference type="Gene3D" id="3.40.50.300">
    <property type="entry name" value="P-loop containing nucleotide triphosphate hydrolases"/>
    <property type="match status" value="1"/>
</dbReference>
<evidence type="ECO:0000313" key="12">
    <source>
        <dbReference type="Proteomes" id="UP000195897"/>
    </source>
</evidence>
<sequence>MIETTMQMEQADLMIAIFGAFDENIKLIERELGVSVVSRATELKISGDPEAVGVAERVFAALLEMARRGEAVSTQTVQYVIGLAREGRESEVHTMGRDVLVITAKGKPIKAKTLGQKKYMEAIRTHTITMGIGPAGTGKTYLAVAAAVAAFRDKQVSRIILTRPAVEAGEKLGFLPGDLQSKVDPYLRPLYDGLFDMMGAENFQKHMEKGSIEVAPLAYMRGRTLDDSFIILDEAQNTTPEQMKMFLTRIGFGSKAVITGDVTQIDLPDGKTSGLKEASRVLMDVPDIAQCYLTDKDVVRHELVQRIVKAYADYESRKMSHVREDRPARAVRAARSDKPDAPRKFQRRLEGRR</sequence>
<dbReference type="STRING" id="501571.GCA_900143195_00085"/>
<dbReference type="FunFam" id="3.40.50.300:FF:000013">
    <property type="entry name" value="PhoH family ATPase"/>
    <property type="match status" value="1"/>
</dbReference>